<name>A0A0M3HLV5_ASCLU</name>
<evidence type="ECO:0000313" key="1">
    <source>
        <dbReference type="Proteomes" id="UP000036681"/>
    </source>
</evidence>
<accession>A0A0M3HLV5</accession>
<sequence length="60" mass="6900">MAMRWLSLHATEDILLVTQVLMISDMHSMHSTLPSMPNPLFCRIIRSLIIGRYLSDSLRS</sequence>
<organism evidence="1 2">
    <name type="scientific">Ascaris lumbricoides</name>
    <name type="common">Giant roundworm</name>
    <dbReference type="NCBI Taxonomy" id="6252"/>
    <lineage>
        <taxon>Eukaryota</taxon>
        <taxon>Metazoa</taxon>
        <taxon>Ecdysozoa</taxon>
        <taxon>Nematoda</taxon>
        <taxon>Chromadorea</taxon>
        <taxon>Rhabditida</taxon>
        <taxon>Spirurina</taxon>
        <taxon>Ascaridomorpha</taxon>
        <taxon>Ascaridoidea</taxon>
        <taxon>Ascarididae</taxon>
        <taxon>Ascaris</taxon>
    </lineage>
</organism>
<reference evidence="2" key="1">
    <citation type="submission" date="2017-02" db="UniProtKB">
        <authorList>
            <consortium name="WormBaseParasite"/>
        </authorList>
    </citation>
    <scope>IDENTIFICATION</scope>
</reference>
<dbReference type="Proteomes" id="UP000036681">
    <property type="component" value="Unplaced"/>
</dbReference>
<keyword evidence="1" id="KW-1185">Reference proteome</keyword>
<proteinExistence type="predicted"/>
<protein>
    <submittedName>
        <fullName evidence="2">Ovule protein</fullName>
    </submittedName>
</protein>
<evidence type="ECO:0000313" key="2">
    <source>
        <dbReference type="WBParaSite" id="ALUE_0000250001-mRNA-1"/>
    </source>
</evidence>
<dbReference type="AlphaFoldDB" id="A0A0M3HLV5"/>
<dbReference type="WBParaSite" id="ALUE_0000250001-mRNA-1">
    <property type="protein sequence ID" value="ALUE_0000250001-mRNA-1"/>
    <property type="gene ID" value="ALUE_0000250001"/>
</dbReference>